<protein>
    <submittedName>
        <fullName evidence="1">Transcriptional regulator, AbiEi antitoxin, Type IV TA system</fullName>
    </submittedName>
</protein>
<gene>
    <name evidence="1" type="ORF">SAMN05216537_11289</name>
</gene>
<sequence>MYETIIINEFNKHIVLTTEDIQKSNNNCLDRAIMNTELKRMCDKGEIYRIGRGVYTRCRNTKRGKILPAENDIVQEFYYTAGGYLSDVSYLNKIGVTTQMPAAKYITANKFRHKLYVLNNTVIKKPKIEITHENCAYLQLLDGIETYLFNSIECENPTLPFINEIFTQNLDILKLTILAKRYYSKKVFEYIIKLEEQIYDDITLESKGTC</sequence>
<dbReference type="AlphaFoldDB" id="A0A1H5VTG9"/>
<dbReference type="EMBL" id="FNUL01000012">
    <property type="protein sequence ID" value="SEF90582.1"/>
    <property type="molecule type" value="Genomic_DNA"/>
</dbReference>
<evidence type="ECO:0000313" key="1">
    <source>
        <dbReference type="EMBL" id="SEF90582.1"/>
    </source>
</evidence>
<accession>A0A1H5VTG9</accession>
<dbReference type="Proteomes" id="UP000236726">
    <property type="component" value="Unassembled WGS sequence"/>
</dbReference>
<organism evidence="1 2">
    <name type="scientific">Lachnospira multipara</name>
    <dbReference type="NCBI Taxonomy" id="28051"/>
    <lineage>
        <taxon>Bacteria</taxon>
        <taxon>Bacillati</taxon>
        <taxon>Bacillota</taxon>
        <taxon>Clostridia</taxon>
        <taxon>Lachnospirales</taxon>
        <taxon>Lachnospiraceae</taxon>
        <taxon>Lachnospira</taxon>
    </lineage>
</organism>
<evidence type="ECO:0000313" key="2">
    <source>
        <dbReference type="Proteomes" id="UP000236726"/>
    </source>
</evidence>
<name>A0A1H5VTG9_9FIRM</name>
<dbReference type="RefSeq" id="WP_103953138.1">
    <property type="nucleotide sequence ID" value="NZ_FNUL01000012.1"/>
</dbReference>
<keyword evidence="2" id="KW-1185">Reference proteome</keyword>
<reference evidence="1 2" key="1">
    <citation type="submission" date="2016-10" db="EMBL/GenBank/DDBJ databases">
        <authorList>
            <person name="de Groot N.N."/>
        </authorList>
    </citation>
    <scope>NUCLEOTIDE SEQUENCE [LARGE SCALE GENOMIC DNA]</scope>
    <source>
        <strain evidence="1 2">D15d</strain>
    </source>
</reference>
<proteinExistence type="predicted"/>